<evidence type="ECO:0000313" key="15">
    <source>
        <dbReference type="Proteomes" id="UP000253752"/>
    </source>
</evidence>
<dbReference type="AlphaFoldDB" id="A0A369MZQ2"/>
<feature type="domain" description="Polysaccharide chain length determinant N-terminal" evidence="8">
    <location>
        <begin position="2"/>
        <end position="91"/>
    </location>
</feature>
<evidence type="ECO:0000313" key="13">
    <source>
        <dbReference type="EMBL" id="RDC37317.1"/>
    </source>
</evidence>
<reference evidence="15 16" key="2">
    <citation type="journal article" date="2018" name="Elife">
        <title>Discovery and characterization of a prevalent human gut bacterial enzyme sufficient for the inactivation of a family of plant toxins.</title>
        <authorList>
            <person name="Koppel N."/>
            <person name="Bisanz J.E."/>
            <person name="Pandelia M.E."/>
            <person name="Turnbaugh P.J."/>
            <person name="Balskus E.P."/>
        </authorList>
    </citation>
    <scope>NUCLEOTIDE SEQUENCE [LARGE SCALE GENOMIC DNA]</scope>
    <source>
        <strain evidence="13 17">16A</strain>
        <strain evidence="12 16">FAA1-1-60AUCSF</strain>
        <strain evidence="11 15">MR1 #12</strain>
        <strain evidence="10 18">W1 BHI 6</strain>
    </source>
</reference>
<sequence>MTLLELFKLLRKHLALVVVLPVVLAIATAGFSWGLMQNQYTATVSVYVLTAKDDASSSSTTAYNDLTASQLMANDIATLAKSETVQKRTAEALGMSSLSGYKISVEAGTTTRVISISVTAGKPDAAAIVANEISTVLSTTAQSVMGVESVNVVDAAEVPTDPSGPPRAMYTAVAFLAGIFLAVAIVVVLDMLNTRVRNPEEAEELLGIPVIGRIPTIKG</sequence>
<evidence type="ECO:0000256" key="7">
    <source>
        <dbReference type="SAM" id="Phobius"/>
    </source>
</evidence>
<reference evidence="9 20" key="4">
    <citation type="submission" date="2019-11" db="EMBL/GenBank/DDBJ databases">
        <title>Whole genome shotgun sequencing (WGS) data from Adlercreutzia equolifaciens ResAG-91, Eggerthella lenta MRI-F36, MRI-F37, MRI-F40, ResAG-49, ResAG-88, ResAG-121, ResAG-145, and Gordonibacter sp. ResAG-5, ResAG-26, ResAG-43, ResAG-50, ResAG-59.</title>
        <authorList>
            <person name="Stoll D.A."/>
            <person name="Danylec N."/>
            <person name="Franz C.M.A.P."/>
            <person name="Huch M."/>
        </authorList>
    </citation>
    <scope>NUCLEOTIDE SEQUENCE [LARGE SCALE GENOMIC DNA]</scope>
    <source>
        <strain evidence="9 20">ResAG-88</strain>
    </source>
</reference>
<keyword evidence="3" id="KW-1003">Cell membrane</keyword>
<protein>
    <submittedName>
        <fullName evidence="12">Lipopolysaccharide biosynthesis protein</fullName>
    </submittedName>
</protein>
<dbReference type="GeneID" id="69511773"/>
<dbReference type="EMBL" id="VEVP01000011">
    <property type="protein sequence ID" value="TNU91775.1"/>
    <property type="molecule type" value="Genomic_DNA"/>
</dbReference>
<evidence type="ECO:0000256" key="5">
    <source>
        <dbReference type="ARBA" id="ARBA00022989"/>
    </source>
</evidence>
<evidence type="ECO:0000256" key="2">
    <source>
        <dbReference type="ARBA" id="ARBA00006683"/>
    </source>
</evidence>
<evidence type="ECO:0000256" key="1">
    <source>
        <dbReference type="ARBA" id="ARBA00004651"/>
    </source>
</evidence>
<dbReference type="Proteomes" id="UP000253970">
    <property type="component" value="Unassembled WGS sequence"/>
</dbReference>
<dbReference type="Proteomes" id="UP000253915">
    <property type="component" value="Unassembled WGS sequence"/>
</dbReference>
<reference evidence="14" key="3">
    <citation type="submission" date="2019-06" db="EMBL/GenBank/DDBJ databases">
        <authorList>
            <person name="Bisanz J.E."/>
            <person name="Turnbaugh P.J."/>
        </authorList>
    </citation>
    <scope>NUCLEOTIDE SEQUENCE</scope>
    <source>
        <strain evidence="14">SECO-MT75m2</strain>
    </source>
</reference>
<comment type="caution">
    <text evidence="12">The sequence shown here is derived from an EMBL/GenBank/DDBJ whole genome shotgun (WGS) entry which is preliminary data.</text>
</comment>
<comment type="subcellular location">
    <subcellularLocation>
        <location evidence="1">Cell membrane</location>
        <topology evidence="1">Multi-pass membrane protein</topology>
    </subcellularLocation>
</comment>
<feature type="transmembrane region" description="Helical" evidence="7">
    <location>
        <begin position="14"/>
        <end position="36"/>
    </location>
</feature>
<name>A0A369MZQ2_EGGLN</name>
<dbReference type="GO" id="GO:0004713">
    <property type="term" value="F:protein tyrosine kinase activity"/>
    <property type="evidence" value="ECO:0007669"/>
    <property type="project" value="TreeGrafter"/>
</dbReference>
<feature type="transmembrane region" description="Helical" evidence="7">
    <location>
        <begin position="168"/>
        <end position="189"/>
    </location>
</feature>
<dbReference type="EMBL" id="PPUQ01000013">
    <property type="protein sequence ID" value="RDC37317.1"/>
    <property type="molecule type" value="Genomic_DNA"/>
</dbReference>
<dbReference type="EMBL" id="PPTX01000016">
    <property type="protein sequence ID" value="RDB78139.1"/>
    <property type="molecule type" value="Genomic_DNA"/>
</dbReference>
<evidence type="ECO:0000313" key="16">
    <source>
        <dbReference type="Proteomes" id="UP000253857"/>
    </source>
</evidence>
<evidence type="ECO:0000259" key="8">
    <source>
        <dbReference type="Pfam" id="PF02706"/>
    </source>
</evidence>
<evidence type="ECO:0000313" key="11">
    <source>
        <dbReference type="EMBL" id="RDB78139.1"/>
    </source>
</evidence>
<dbReference type="PANTHER" id="PTHR32309:SF13">
    <property type="entry name" value="FERRIC ENTEROBACTIN TRANSPORT PROTEIN FEPE"/>
    <property type="match status" value="1"/>
</dbReference>
<accession>A0A369MZQ2</accession>
<reference evidence="14 19" key="1">
    <citation type="journal article" date="2005" name="Appl. Environ. Microbiol.">
        <title>Intestinal bacterial communities that produce active estrogen-like compounds enterodiol and enterolactone in humans.</title>
        <authorList>
            <person name="Clavel T."/>
            <person name="Henderson G."/>
            <person name="Alpert C.A."/>
            <person name="Philippe C."/>
            <person name="Rigottier-Gois L."/>
            <person name="Dore J."/>
            <person name="Blaut M."/>
        </authorList>
    </citation>
    <scope>NUCLEOTIDE SEQUENCE [LARGE SCALE GENOMIC DNA]</scope>
    <source>
        <strain evidence="14 19">SECO-MT75m2</strain>
    </source>
</reference>
<evidence type="ECO:0000256" key="3">
    <source>
        <dbReference type="ARBA" id="ARBA00022475"/>
    </source>
</evidence>
<keyword evidence="4 7" id="KW-0812">Transmembrane</keyword>
<evidence type="ECO:0000313" key="14">
    <source>
        <dbReference type="EMBL" id="TNU91775.1"/>
    </source>
</evidence>
<dbReference type="PANTHER" id="PTHR32309">
    <property type="entry name" value="TYROSINE-PROTEIN KINASE"/>
    <property type="match status" value="1"/>
</dbReference>
<gene>
    <name evidence="13" type="ORF">C1853_10140</name>
    <name evidence="12" type="ORF">C1871_12480</name>
    <name evidence="11" type="ORF">C1872_10620</name>
    <name evidence="10" type="ORF">C1875_11130</name>
    <name evidence="14" type="ORF">FIC87_06680</name>
    <name evidence="9" type="ORF">GO726_08300</name>
</gene>
<dbReference type="GO" id="GO:0005886">
    <property type="term" value="C:plasma membrane"/>
    <property type="evidence" value="ECO:0007669"/>
    <property type="project" value="UniProtKB-SubCell"/>
</dbReference>
<dbReference type="EMBL" id="PPTU01000018">
    <property type="protein sequence ID" value="RDB68693.1"/>
    <property type="molecule type" value="Genomic_DNA"/>
</dbReference>
<dbReference type="EMBL" id="PPTY01000028">
    <property type="protein sequence ID" value="RDB82928.1"/>
    <property type="molecule type" value="Genomic_DNA"/>
</dbReference>
<dbReference type="Proteomes" id="UP000312594">
    <property type="component" value="Unassembled WGS sequence"/>
</dbReference>
<dbReference type="EMBL" id="WPOM01000013">
    <property type="protein sequence ID" value="MVN33168.1"/>
    <property type="molecule type" value="Genomic_DNA"/>
</dbReference>
<dbReference type="Proteomes" id="UP000253752">
    <property type="component" value="Unassembled WGS sequence"/>
</dbReference>
<evidence type="ECO:0000313" key="9">
    <source>
        <dbReference type="EMBL" id="MVN33168.1"/>
    </source>
</evidence>
<dbReference type="RefSeq" id="WP_009306552.1">
    <property type="nucleotide sequence ID" value="NZ_AP025575.1"/>
</dbReference>
<evidence type="ECO:0000256" key="4">
    <source>
        <dbReference type="ARBA" id="ARBA00022692"/>
    </source>
</evidence>
<comment type="similarity">
    <text evidence="2">Belongs to the CpsC/CapA family.</text>
</comment>
<proteinExistence type="inferred from homology"/>
<evidence type="ECO:0000313" key="10">
    <source>
        <dbReference type="EMBL" id="RDB68693.1"/>
    </source>
</evidence>
<evidence type="ECO:0000313" key="20">
    <source>
        <dbReference type="Proteomes" id="UP000436429"/>
    </source>
</evidence>
<dbReference type="InterPro" id="IPR050445">
    <property type="entry name" value="Bact_polysacc_biosynth/exp"/>
</dbReference>
<evidence type="ECO:0000256" key="6">
    <source>
        <dbReference type="ARBA" id="ARBA00023136"/>
    </source>
</evidence>
<keyword evidence="6 7" id="KW-0472">Membrane</keyword>
<organism evidence="12 16">
    <name type="scientific">Eggerthella lenta</name>
    <name type="common">Eubacterium lentum</name>
    <dbReference type="NCBI Taxonomy" id="84112"/>
    <lineage>
        <taxon>Bacteria</taxon>
        <taxon>Bacillati</taxon>
        <taxon>Actinomycetota</taxon>
        <taxon>Coriobacteriia</taxon>
        <taxon>Eggerthellales</taxon>
        <taxon>Eggerthellaceae</taxon>
        <taxon>Eggerthella</taxon>
    </lineage>
</organism>
<evidence type="ECO:0000313" key="12">
    <source>
        <dbReference type="EMBL" id="RDB82928.1"/>
    </source>
</evidence>
<dbReference type="Pfam" id="PF02706">
    <property type="entry name" value="Wzz"/>
    <property type="match status" value="1"/>
</dbReference>
<dbReference type="OMA" id="KPRPMLN"/>
<evidence type="ECO:0000313" key="19">
    <source>
        <dbReference type="Proteomes" id="UP000312594"/>
    </source>
</evidence>
<dbReference type="Proteomes" id="UP000253857">
    <property type="component" value="Unassembled WGS sequence"/>
</dbReference>
<keyword evidence="5 7" id="KW-1133">Transmembrane helix</keyword>
<dbReference type="Proteomes" id="UP000436429">
    <property type="component" value="Unassembled WGS sequence"/>
</dbReference>
<dbReference type="InterPro" id="IPR003856">
    <property type="entry name" value="LPS_length_determ_N"/>
</dbReference>
<evidence type="ECO:0000313" key="18">
    <source>
        <dbReference type="Proteomes" id="UP000253970"/>
    </source>
</evidence>
<evidence type="ECO:0000313" key="17">
    <source>
        <dbReference type="Proteomes" id="UP000253915"/>
    </source>
</evidence>